<evidence type="ECO:0000313" key="3">
    <source>
        <dbReference type="Proteomes" id="UP000626092"/>
    </source>
</evidence>
<dbReference type="Pfam" id="PF03004">
    <property type="entry name" value="Transposase_24"/>
    <property type="match status" value="1"/>
</dbReference>
<evidence type="ECO:0000313" key="2">
    <source>
        <dbReference type="EMBL" id="KAF7151624.1"/>
    </source>
</evidence>
<protein>
    <submittedName>
        <fullName evidence="2">Uncharacterized protein</fullName>
    </submittedName>
</protein>
<accession>A0A834HCW6</accession>
<reference evidence="2" key="1">
    <citation type="submission" date="2019-11" db="EMBL/GenBank/DDBJ databases">
        <authorList>
            <person name="Liu Y."/>
            <person name="Hou J."/>
            <person name="Li T.-Q."/>
            <person name="Guan C.-H."/>
            <person name="Wu X."/>
            <person name="Wu H.-Z."/>
            <person name="Ling F."/>
            <person name="Zhang R."/>
            <person name="Shi X.-G."/>
            <person name="Ren J.-P."/>
            <person name="Chen E.-F."/>
            <person name="Sun J.-M."/>
        </authorList>
    </citation>
    <scope>NUCLEOTIDE SEQUENCE</scope>
    <source>
        <strain evidence="2">Adult_tree_wgs_1</strain>
        <tissue evidence="2">Leaves</tissue>
    </source>
</reference>
<proteinExistence type="predicted"/>
<comment type="caution">
    <text evidence="2">The sequence shown here is derived from an EMBL/GenBank/DDBJ whole genome shotgun (WGS) entry which is preliminary data.</text>
</comment>
<sequence>MDQNLVQLQAARVKNVPKFLLGLNQSANIKVNDMEEVDIGCHVKSENFKAMRDKQLEMQHTMSRKGYARLTAELKVKRDVASISRADVWANGHRDKDGKPKNKNVAQKIVKAMAHSLYEEMGKIERNGQNSTNLKEDAVSKVLGAKRNGHMKSQMSDMRNSFDEFKKSQVQNPATTEATPTTPLVSPSGIRIDEKGVIPNWGID</sequence>
<dbReference type="AlphaFoldDB" id="A0A834HCW6"/>
<name>A0A834HCW6_RHOSS</name>
<evidence type="ECO:0000256" key="1">
    <source>
        <dbReference type="SAM" id="MobiDB-lite"/>
    </source>
</evidence>
<dbReference type="Proteomes" id="UP000626092">
    <property type="component" value="Unassembled WGS sequence"/>
</dbReference>
<dbReference type="InterPro" id="IPR004252">
    <property type="entry name" value="Probable_transposase_24"/>
</dbReference>
<dbReference type="EMBL" id="WJXA01000002">
    <property type="protein sequence ID" value="KAF7151624.1"/>
    <property type="molecule type" value="Genomic_DNA"/>
</dbReference>
<feature type="compositionally biased region" description="Low complexity" evidence="1">
    <location>
        <begin position="173"/>
        <end position="183"/>
    </location>
</feature>
<organism evidence="2 3">
    <name type="scientific">Rhododendron simsii</name>
    <name type="common">Sims's rhododendron</name>
    <dbReference type="NCBI Taxonomy" id="118357"/>
    <lineage>
        <taxon>Eukaryota</taxon>
        <taxon>Viridiplantae</taxon>
        <taxon>Streptophyta</taxon>
        <taxon>Embryophyta</taxon>
        <taxon>Tracheophyta</taxon>
        <taxon>Spermatophyta</taxon>
        <taxon>Magnoliopsida</taxon>
        <taxon>eudicotyledons</taxon>
        <taxon>Gunneridae</taxon>
        <taxon>Pentapetalae</taxon>
        <taxon>asterids</taxon>
        <taxon>Ericales</taxon>
        <taxon>Ericaceae</taxon>
        <taxon>Ericoideae</taxon>
        <taxon>Rhodoreae</taxon>
        <taxon>Rhododendron</taxon>
    </lineage>
</organism>
<dbReference type="OrthoDB" id="694700at2759"/>
<feature type="region of interest" description="Disordered" evidence="1">
    <location>
        <begin position="167"/>
        <end position="189"/>
    </location>
</feature>
<keyword evidence="3" id="KW-1185">Reference proteome</keyword>
<gene>
    <name evidence="2" type="ORF">RHSIM_Rhsim02G0039900</name>
</gene>